<evidence type="ECO:0000313" key="1">
    <source>
        <dbReference type="EMBL" id="CAI9277972.1"/>
    </source>
</evidence>
<dbReference type="Proteomes" id="UP001177003">
    <property type="component" value="Chromosome 3"/>
</dbReference>
<proteinExistence type="predicted"/>
<evidence type="ECO:0000313" key="2">
    <source>
        <dbReference type="Proteomes" id="UP001177003"/>
    </source>
</evidence>
<dbReference type="AlphaFoldDB" id="A0AA35YQ95"/>
<organism evidence="1 2">
    <name type="scientific">Lactuca saligna</name>
    <name type="common">Willowleaf lettuce</name>
    <dbReference type="NCBI Taxonomy" id="75948"/>
    <lineage>
        <taxon>Eukaryota</taxon>
        <taxon>Viridiplantae</taxon>
        <taxon>Streptophyta</taxon>
        <taxon>Embryophyta</taxon>
        <taxon>Tracheophyta</taxon>
        <taxon>Spermatophyta</taxon>
        <taxon>Magnoliopsida</taxon>
        <taxon>eudicotyledons</taxon>
        <taxon>Gunneridae</taxon>
        <taxon>Pentapetalae</taxon>
        <taxon>asterids</taxon>
        <taxon>campanulids</taxon>
        <taxon>Asterales</taxon>
        <taxon>Asteraceae</taxon>
        <taxon>Cichorioideae</taxon>
        <taxon>Cichorieae</taxon>
        <taxon>Lactucinae</taxon>
        <taxon>Lactuca</taxon>
    </lineage>
</organism>
<reference evidence="1" key="1">
    <citation type="submission" date="2023-04" db="EMBL/GenBank/DDBJ databases">
        <authorList>
            <person name="Vijverberg K."/>
            <person name="Xiong W."/>
            <person name="Schranz E."/>
        </authorList>
    </citation>
    <scope>NUCLEOTIDE SEQUENCE</scope>
</reference>
<protein>
    <submittedName>
        <fullName evidence="1">Uncharacterized protein</fullName>
    </submittedName>
</protein>
<keyword evidence="2" id="KW-1185">Reference proteome</keyword>
<name>A0AA35YQ95_LACSI</name>
<gene>
    <name evidence="1" type="ORF">LSALG_LOCUS17874</name>
</gene>
<dbReference type="EMBL" id="OX465079">
    <property type="protein sequence ID" value="CAI9277972.1"/>
    <property type="molecule type" value="Genomic_DNA"/>
</dbReference>
<sequence>MLLLLRHPWSLSFHPFSETLIRQPLSIFKNPQRLCLLCHQWPPFFSPFSETLIRPHHFAFNHPQQLLLTTVSNASIQRGRKIRVRELEERYGHTIRRLRDLGSKQGTTIDINLGFIGELAREALQDFV</sequence>
<accession>A0AA35YQ95</accession>